<gene>
    <name evidence="10" type="ORF">A2363_01160</name>
</gene>
<dbReference type="AlphaFoldDB" id="A0A1F6BDS0"/>
<dbReference type="SUPFAM" id="SSF56276">
    <property type="entry name" value="S-adenosylmethionine decarboxylase"/>
    <property type="match status" value="1"/>
</dbReference>
<keyword evidence="6" id="KW-0865">Zymogen</keyword>
<dbReference type="GO" id="GO:0008295">
    <property type="term" value="P:spermidine biosynthetic process"/>
    <property type="evidence" value="ECO:0007669"/>
    <property type="project" value="UniProtKB-KW"/>
</dbReference>
<accession>A0A1F6BDS0</accession>
<evidence type="ECO:0000256" key="6">
    <source>
        <dbReference type="ARBA" id="ARBA00023145"/>
    </source>
</evidence>
<dbReference type="STRING" id="1798401.A2363_01160"/>
<evidence type="ECO:0000256" key="9">
    <source>
        <dbReference type="ARBA" id="ARBA00023317"/>
    </source>
</evidence>
<keyword evidence="5" id="KW-0620">Polyamine biosynthesis</keyword>
<name>A0A1F6BDS0_9BACT</name>
<keyword evidence="4" id="KW-0745">Spermidine biosynthesis</keyword>
<dbReference type="Pfam" id="PF02675">
    <property type="entry name" value="AdoMet_dc"/>
    <property type="match status" value="1"/>
</dbReference>
<sequence>MLHSPNNNEKDFFGQELILNLYGCNLKKISTKSEIKKFVIELCDSVIKMKRYEKPFIPHFGHDNPMTSGYSLVQLIETSSITAHFSEYKKSVYLNIFSCAWFDAKKTQAYCKKFFGAKRAESHLLKRD</sequence>
<evidence type="ECO:0000256" key="4">
    <source>
        <dbReference type="ARBA" id="ARBA00023066"/>
    </source>
</evidence>
<dbReference type="Proteomes" id="UP000176186">
    <property type="component" value="Unassembled WGS sequence"/>
</dbReference>
<evidence type="ECO:0000256" key="1">
    <source>
        <dbReference type="ARBA" id="ARBA00001928"/>
    </source>
</evidence>
<keyword evidence="7" id="KW-0456">Lyase</keyword>
<evidence type="ECO:0000256" key="5">
    <source>
        <dbReference type="ARBA" id="ARBA00023115"/>
    </source>
</evidence>
<evidence type="ECO:0000313" key="11">
    <source>
        <dbReference type="Proteomes" id="UP000176186"/>
    </source>
</evidence>
<comment type="caution">
    <text evidence="10">The sequence shown here is derived from an EMBL/GenBank/DDBJ whole genome shotgun (WGS) entry which is preliminary data.</text>
</comment>
<protein>
    <recommendedName>
        <fullName evidence="12">S-adenosylmethionine decarboxylase</fullName>
    </recommendedName>
</protein>
<comment type="cofactor">
    <cofactor evidence="1">
        <name>pyruvate</name>
        <dbReference type="ChEBI" id="CHEBI:15361"/>
    </cofactor>
</comment>
<dbReference type="Gene3D" id="3.60.90.10">
    <property type="entry name" value="S-adenosylmethionine decarboxylase"/>
    <property type="match status" value="1"/>
</dbReference>
<evidence type="ECO:0000256" key="3">
    <source>
        <dbReference type="ARBA" id="ARBA00022813"/>
    </source>
</evidence>
<evidence type="ECO:0000256" key="8">
    <source>
        <dbReference type="ARBA" id="ARBA00023270"/>
    </source>
</evidence>
<keyword evidence="2" id="KW-0210">Decarboxylase</keyword>
<dbReference type="InterPro" id="IPR016067">
    <property type="entry name" value="S-AdoMet_deCO2ase_core"/>
</dbReference>
<proteinExistence type="predicted"/>
<evidence type="ECO:0000256" key="7">
    <source>
        <dbReference type="ARBA" id="ARBA00023239"/>
    </source>
</evidence>
<dbReference type="GO" id="GO:0004014">
    <property type="term" value="F:adenosylmethionine decarboxylase activity"/>
    <property type="evidence" value="ECO:0007669"/>
    <property type="project" value="InterPro"/>
</dbReference>
<keyword evidence="3" id="KW-0068">Autocatalytic cleavage</keyword>
<evidence type="ECO:0000256" key="2">
    <source>
        <dbReference type="ARBA" id="ARBA00022793"/>
    </source>
</evidence>
<evidence type="ECO:0008006" key="12">
    <source>
        <dbReference type="Google" id="ProtNLM"/>
    </source>
</evidence>
<keyword evidence="8" id="KW-0704">Schiff base</keyword>
<dbReference type="InterPro" id="IPR003826">
    <property type="entry name" value="AdoMetDC_fam_prok"/>
</dbReference>
<organism evidence="10 11">
    <name type="scientific">Candidatus Gottesmanbacteria bacterium RIFOXYB1_FULL_47_11</name>
    <dbReference type="NCBI Taxonomy" id="1798401"/>
    <lineage>
        <taxon>Bacteria</taxon>
        <taxon>Candidatus Gottesmaniibacteriota</taxon>
    </lineage>
</organism>
<keyword evidence="9" id="KW-0670">Pyruvate</keyword>
<dbReference type="EMBL" id="MFKE01000018">
    <property type="protein sequence ID" value="OGG35099.1"/>
    <property type="molecule type" value="Genomic_DNA"/>
</dbReference>
<reference evidence="10 11" key="1">
    <citation type="journal article" date="2016" name="Nat. Commun.">
        <title>Thousands of microbial genomes shed light on interconnected biogeochemical processes in an aquifer system.</title>
        <authorList>
            <person name="Anantharaman K."/>
            <person name="Brown C.T."/>
            <person name="Hug L.A."/>
            <person name="Sharon I."/>
            <person name="Castelle C.J."/>
            <person name="Probst A.J."/>
            <person name="Thomas B.C."/>
            <person name="Singh A."/>
            <person name="Wilkins M.J."/>
            <person name="Karaoz U."/>
            <person name="Brodie E.L."/>
            <person name="Williams K.H."/>
            <person name="Hubbard S.S."/>
            <person name="Banfield J.F."/>
        </authorList>
    </citation>
    <scope>NUCLEOTIDE SEQUENCE [LARGE SCALE GENOMIC DNA]</scope>
</reference>
<evidence type="ECO:0000313" key="10">
    <source>
        <dbReference type="EMBL" id="OGG35099.1"/>
    </source>
</evidence>